<accession>A0ABM8Y9P8</accession>
<dbReference type="InterPro" id="IPR010998">
    <property type="entry name" value="Integrase_recombinase_N"/>
</dbReference>
<dbReference type="CDD" id="cd00397">
    <property type="entry name" value="DNA_BRE_C"/>
    <property type="match status" value="1"/>
</dbReference>
<reference evidence="8 9" key="1">
    <citation type="submission" date="2021-10" db="EMBL/GenBank/DDBJ databases">
        <authorList>
            <person name="Criscuolo A."/>
        </authorList>
    </citation>
    <scope>NUCLEOTIDE SEQUENCE [LARGE SCALE GENOMIC DNA]</scope>
    <source>
        <strain evidence="9">CIP 111899</strain>
    </source>
</reference>
<evidence type="ECO:0000256" key="4">
    <source>
        <dbReference type="ARBA" id="ARBA00023172"/>
    </source>
</evidence>
<dbReference type="InterPro" id="IPR044068">
    <property type="entry name" value="CB"/>
</dbReference>
<dbReference type="Pfam" id="PF00589">
    <property type="entry name" value="Phage_integrase"/>
    <property type="match status" value="1"/>
</dbReference>
<dbReference type="PANTHER" id="PTHR30349:SF41">
    <property type="entry name" value="INTEGRASE_RECOMBINASE PROTEIN MJ0367-RELATED"/>
    <property type="match status" value="1"/>
</dbReference>
<dbReference type="PROSITE" id="PS51898">
    <property type="entry name" value="TYR_RECOMBINASE"/>
    <property type="match status" value="1"/>
</dbReference>
<evidence type="ECO:0000313" key="8">
    <source>
        <dbReference type="EMBL" id="CAG9612402.1"/>
    </source>
</evidence>
<keyword evidence="4" id="KW-0233">DNA recombination</keyword>
<dbReference type="InterPro" id="IPR011010">
    <property type="entry name" value="DNA_brk_join_enz"/>
</dbReference>
<keyword evidence="2" id="KW-0229">DNA integration</keyword>
<evidence type="ECO:0000313" key="9">
    <source>
        <dbReference type="Proteomes" id="UP000789423"/>
    </source>
</evidence>
<sequence length="322" mass="37727">MRKRGIVKRREVDLRNKLSEGITVNEALEIVMRIYESEGYRERTVRDYRKFWAQFTDIIKREYIEKVTTEDIRKYVHHLLHTRDLSAVTVNIRLSAVRAIFNRLYSEEIIEVNPVEKVRKLRTDQQRIFTLTDDQIRRLFAMIDKDTFTGYRDYCAFLLALKCGLRSNELHSLETKDVDLDNGVILLPGAKNKNRKTRMVPMSKKVAQELAQLIAETREYFGSQVTHVFTNQFGEPMKHELLRKRVDSYARKAGLKGECRASLHSLRHTFATNFLKNGGNIRTLMSILGHSDLSTTQIYLNYTDEQVVEQYREVSEKDTLDV</sequence>
<name>A0ABM8Y9P8_9BACI</name>
<dbReference type="RefSeq" id="WP_230574589.1">
    <property type="nucleotide sequence ID" value="NZ_CAKJTI010000006.1"/>
</dbReference>
<dbReference type="PANTHER" id="PTHR30349">
    <property type="entry name" value="PHAGE INTEGRASE-RELATED"/>
    <property type="match status" value="1"/>
</dbReference>
<evidence type="ECO:0000256" key="5">
    <source>
        <dbReference type="PROSITE-ProRule" id="PRU01248"/>
    </source>
</evidence>
<keyword evidence="9" id="KW-1185">Reference proteome</keyword>
<keyword evidence="3 5" id="KW-0238">DNA-binding</keyword>
<evidence type="ECO:0000256" key="2">
    <source>
        <dbReference type="ARBA" id="ARBA00022908"/>
    </source>
</evidence>
<evidence type="ECO:0000259" key="7">
    <source>
        <dbReference type="PROSITE" id="PS51900"/>
    </source>
</evidence>
<organism evidence="8 9">
    <name type="scientific">Bacillus rhizoplanae</name>
    <dbReference type="NCBI Taxonomy" id="2880966"/>
    <lineage>
        <taxon>Bacteria</taxon>
        <taxon>Bacillati</taxon>
        <taxon>Bacillota</taxon>
        <taxon>Bacilli</taxon>
        <taxon>Bacillales</taxon>
        <taxon>Bacillaceae</taxon>
        <taxon>Bacillus</taxon>
    </lineage>
</organism>
<comment type="similarity">
    <text evidence="1">Belongs to the 'phage' integrase family.</text>
</comment>
<comment type="caution">
    <text evidence="8">The sequence shown here is derived from an EMBL/GenBank/DDBJ whole genome shotgun (WGS) entry which is preliminary data.</text>
</comment>
<dbReference type="Proteomes" id="UP000789423">
    <property type="component" value="Unassembled WGS sequence"/>
</dbReference>
<protein>
    <submittedName>
        <fullName evidence="8">Tyrosine recombinase XerC</fullName>
    </submittedName>
</protein>
<dbReference type="Pfam" id="PF13495">
    <property type="entry name" value="Phage_int_SAM_4"/>
    <property type="match status" value="1"/>
</dbReference>
<dbReference type="InterPro" id="IPR013762">
    <property type="entry name" value="Integrase-like_cat_sf"/>
</dbReference>
<proteinExistence type="inferred from homology"/>
<dbReference type="InterPro" id="IPR004107">
    <property type="entry name" value="Integrase_SAM-like_N"/>
</dbReference>
<dbReference type="Gene3D" id="1.10.443.10">
    <property type="entry name" value="Intergrase catalytic core"/>
    <property type="match status" value="1"/>
</dbReference>
<dbReference type="PROSITE" id="PS51900">
    <property type="entry name" value="CB"/>
    <property type="match status" value="1"/>
</dbReference>
<feature type="domain" description="Core-binding (CB)" evidence="7">
    <location>
        <begin position="22"/>
        <end position="105"/>
    </location>
</feature>
<dbReference type="InterPro" id="IPR050090">
    <property type="entry name" value="Tyrosine_recombinase_XerCD"/>
</dbReference>
<evidence type="ECO:0000256" key="1">
    <source>
        <dbReference type="ARBA" id="ARBA00008857"/>
    </source>
</evidence>
<feature type="domain" description="Tyr recombinase" evidence="6">
    <location>
        <begin position="126"/>
        <end position="312"/>
    </location>
</feature>
<evidence type="ECO:0000259" key="6">
    <source>
        <dbReference type="PROSITE" id="PS51898"/>
    </source>
</evidence>
<gene>
    <name evidence="8" type="primary">xerC_4</name>
    <name evidence="8" type="ORF">BACCIP111899_01578</name>
</gene>
<dbReference type="Gene3D" id="1.10.150.130">
    <property type="match status" value="1"/>
</dbReference>
<dbReference type="EMBL" id="CAKJTI010000006">
    <property type="protein sequence ID" value="CAG9612402.1"/>
    <property type="molecule type" value="Genomic_DNA"/>
</dbReference>
<dbReference type="InterPro" id="IPR002104">
    <property type="entry name" value="Integrase_catalytic"/>
</dbReference>
<evidence type="ECO:0000256" key="3">
    <source>
        <dbReference type="ARBA" id="ARBA00023125"/>
    </source>
</evidence>
<dbReference type="SUPFAM" id="SSF56349">
    <property type="entry name" value="DNA breaking-rejoining enzymes"/>
    <property type="match status" value="1"/>
</dbReference>